<proteinExistence type="predicted"/>
<organism evidence="2 3">
    <name type="scientific">Fusarium zealandicum</name>
    <dbReference type="NCBI Taxonomy" id="1053134"/>
    <lineage>
        <taxon>Eukaryota</taxon>
        <taxon>Fungi</taxon>
        <taxon>Dikarya</taxon>
        <taxon>Ascomycota</taxon>
        <taxon>Pezizomycotina</taxon>
        <taxon>Sordariomycetes</taxon>
        <taxon>Hypocreomycetidae</taxon>
        <taxon>Hypocreales</taxon>
        <taxon>Nectriaceae</taxon>
        <taxon>Fusarium</taxon>
        <taxon>Fusarium staphyleae species complex</taxon>
    </lineage>
</organism>
<dbReference type="PANTHER" id="PTHR17630:SF105">
    <property type="entry name" value="DIENELACTONE HYDROLASE FAMILY PROTEIN (AFU_ORTHOLOGUE AFUA_4G08790)"/>
    <property type="match status" value="1"/>
</dbReference>
<name>A0A8H4XJQ2_9HYPO</name>
<dbReference type="Proteomes" id="UP000635477">
    <property type="component" value="Unassembled WGS sequence"/>
</dbReference>
<reference evidence="2" key="1">
    <citation type="journal article" date="2020" name="BMC Genomics">
        <title>Correction to: Identification and distribution of gene clusters required for synthesis of sphingolipid metabolism inhibitors in diverse species of the filamentous fungus Fusarium.</title>
        <authorList>
            <person name="Kim H.S."/>
            <person name="Lohmar J.M."/>
            <person name="Busman M."/>
            <person name="Brown D.W."/>
            <person name="Naumann T.A."/>
            <person name="Divon H.H."/>
            <person name="Lysoe E."/>
            <person name="Uhlig S."/>
            <person name="Proctor R.H."/>
        </authorList>
    </citation>
    <scope>NUCLEOTIDE SEQUENCE</scope>
    <source>
        <strain evidence="2">NRRL 22465</strain>
    </source>
</reference>
<evidence type="ECO:0000313" key="2">
    <source>
        <dbReference type="EMBL" id="KAF4978010.1"/>
    </source>
</evidence>
<dbReference type="GO" id="GO:0016787">
    <property type="term" value="F:hydrolase activity"/>
    <property type="evidence" value="ECO:0007669"/>
    <property type="project" value="InterPro"/>
</dbReference>
<dbReference type="EMBL" id="JABEYC010000401">
    <property type="protein sequence ID" value="KAF4978010.1"/>
    <property type="molecule type" value="Genomic_DNA"/>
</dbReference>
<dbReference type="Gene3D" id="3.40.50.1820">
    <property type="entry name" value="alpha/beta hydrolase"/>
    <property type="match status" value="1"/>
</dbReference>
<reference evidence="2" key="2">
    <citation type="submission" date="2020-05" db="EMBL/GenBank/DDBJ databases">
        <authorList>
            <person name="Kim H.-S."/>
            <person name="Proctor R.H."/>
            <person name="Brown D.W."/>
        </authorList>
    </citation>
    <scope>NUCLEOTIDE SEQUENCE</scope>
    <source>
        <strain evidence="2">NRRL 22465</strain>
    </source>
</reference>
<dbReference type="OrthoDB" id="17560at2759"/>
<dbReference type="PANTHER" id="PTHR17630">
    <property type="entry name" value="DIENELACTONE HYDROLASE"/>
    <property type="match status" value="1"/>
</dbReference>
<dbReference type="Pfam" id="PF01738">
    <property type="entry name" value="DLH"/>
    <property type="match status" value="1"/>
</dbReference>
<protein>
    <recommendedName>
        <fullName evidence="1">Dienelactone hydrolase domain-containing protein</fullName>
    </recommendedName>
</protein>
<dbReference type="SUPFAM" id="SSF53474">
    <property type="entry name" value="alpha/beta-Hydrolases"/>
    <property type="match status" value="1"/>
</dbReference>
<sequence>MSCPDCFQGSVHNGQPRGNTIKLHGLDAYVVEPPQGKPVKGIIVVIPDAFGWDFVNCRLLADHYADKSDYKVYLPDFMLGNAAPVSMLDRMQVAMSPGNILSRAYNMIVAICCFIPFILRNRVGKSYPIVKGFFEQLRKEEGATLPIGAAGFCWGGKHAILLAHGAQIDDRPLIDAAFTGHPSFLSVPGDFENIILPVSVAVGDKDNQLSLKQAESMKALIEAKPESARGEIRIYRGFSHGFCVRASMDAEGVAEKAEEAEDQCISWFNTHFKASI</sequence>
<keyword evidence="3" id="KW-1185">Reference proteome</keyword>
<comment type="caution">
    <text evidence="2">The sequence shown here is derived from an EMBL/GenBank/DDBJ whole genome shotgun (WGS) entry which is preliminary data.</text>
</comment>
<accession>A0A8H4XJQ2</accession>
<dbReference type="InterPro" id="IPR029058">
    <property type="entry name" value="AB_hydrolase_fold"/>
</dbReference>
<gene>
    <name evidence="2" type="ORF">FZEAL_5555</name>
</gene>
<dbReference type="AlphaFoldDB" id="A0A8H4XJQ2"/>
<feature type="domain" description="Dienelactone hydrolase" evidence="1">
    <location>
        <begin position="26"/>
        <end position="271"/>
    </location>
</feature>
<evidence type="ECO:0000313" key="3">
    <source>
        <dbReference type="Proteomes" id="UP000635477"/>
    </source>
</evidence>
<evidence type="ECO:0000259" key="1">
    <source>
        <dbReference type="Pfam" id="PF01738"/>
    </source>
</evidence>
<dbReference type="InterPro" id="IPR002925">
    <property type="entry name" value="Dienelactn_hydro"/>
</dbReference>